<feature type="compositionally biased region" description="Low complexity" evidence="3">
    <location>
        <begin position="48"/>
        <end position="67"/>
    </location>
</feature>
<feature type="region of interest" description="Disordered" evidence="3">
    <location>
        <begin position="1"/>
        <end position="87"/>
    </location>
</feature>
<proteinExistence type="predicted"/>
<evidence type="ECO:0000256" key="1">
    <source>
        <dbReference type="ARBA" id="ARBA00004370"/>
    </source>
</evidence>
<keyword evidence="4" id="KW-1133">Transmembrane helix</keyword>
<feature type="compositionally biased region" description="Low complexity" evidence="3">
    <location>
        <begin position="12"/>
        <end position="24"/>
    </location>
</feature>
<comment type="subcellular location">
    <subcellularLocation>
        <location evidence="1">Membrane</location>
    </subcellularLocation>
</comment>
<sequence>MNDADEQRTEQPATRPTPGPGAASRARRIGGRPTPGAARPAPRPGPAAPEAAPVAPEAAAPQSVAPEPTTPRSVAPARERNRPDSPGRLAWLPAGLLAALVVVLLGFGVTASHGIWWATPHVDVQHQRTEVLAAAKTCMATMNTYDYRKLDAAEKSGLACTTGKLTGQYRTAMEKLIKPQAAKVQFTQTAQVNSAGIESISKDGSQWTVLIFGQLSTTNSQTGSNAPKLSIFSARVTMQQSHGHWLVANYEYAPAA</sequence>
<evidence type="ECO:0008006" key="7">
    <source>
        <dbReference type="Google" id="ProtNLM"/>
    </source>
</evidence>
<protein>
    <recommendedName>
        <fullName evidence="7">Mce-associated membrane protein</fullName>
    </recommendedName>
</protein>
<keyword evidence="4" id="KW-0812">Transmembrane</keyword>
<name>A0ABY7K2Z4_9ACTN</name>
<evidence type="ECO:0000256" key="4">
    <source>
        <dbReference type="SAM" id="Phobius"/>
    </source>
</evidence>
<dbReference type="RefSeq" id="WP_269445418.1">
    <property type="nucleotide sequence ID" value="NZ_CP097463.1"/>
</dbReference>
<reference evidence="5" key="1">
    <citation type="submission" date="2022-05" db="EMBL/GenBank/DDBJ databases">
        <title>Jatrophihabitans sp. SB3-54 whole genome sequence.</title>
        <authorList>
            <person name="Suh M.K."/>
            <person name="Eom M.K."/>
            <person name="Kim J.S."/>
            <person name="Kim H.S."/>
            <person name="Do H.E."/>
            <person name="Shin Y.K."/>
            <person name="Lee J.-S."/>
        </authorList>
    </citation>
    <scope>NUCLEOTIDE SEQUENCE</scope>
    <source>
        <strain evidence="5">SB3-54</strain>
    </source>
</reference>
<dbReference type="Proteomes" id="UP001164693">
    <property type="component" value="Chromosome"/>
</dbReference>
<accession>A0ABY7K2Z4</accession>
<dbReference type="PANTHER" id="PTHR37042">
    <property type="entry name" value="OUTER MEMBRANE PROTEIN RV1973"/>
    <property type="match status" value="1"/>
</dbReference>
<dbReference type="PANTHER" id="PTHR37042:SF4">
    <property type="entry name" value="OUTER MEMBRANE PROTEIN RV1973"/>
    <property type="match status" value="1"/>
</dbReference>
<keyword evidence="2 4" id="KW-0472">Membrane</keyword>
<evidence type="ECO:0000256" key="3">
    <source>
        <dbReference type="SAM" id="MobiDB-lite"/>
    </source>
</evidence>
<dbReference type="EMBL" id="CP097463">
    <property type="protein sequence ID" value="WAX58878.1"/>
    <property type="molecule type" value="Genomic_DNA"/>
</dbReference>
<keyword evidence="6" id="KW-1185">Reference proteome</keyword>
<feature type="compositionally biased region" description="Low complexity" evidence="3">
    <location>
        <begin position="31"/>
        <end position="40"/>
    </location>
</feature>
<gene>
    <name evidence="5" type="ORF">M6B22_08970</name>
</gene>
<feature type="transmembrane region" description="Helical" evidence="4">
    <location>
        <begin position="89"/>
        <end position="118"/>
    </location>
</feature>
<evidence type="ECO:0000256" key="2">
    <source>
        <dbReference type="ARBA" id="ARBA00023136"/>
    </source>
</evidence>
<evidence type="ECO:0000313" key="6">
    <source>
        <dbReference type="Proteomes" id="UP001164693"/>
    </source>
</evidence>
<evidence type="ECO:0000313" key="5">
    <source>
        <dbReference type="EMBL" id="WAX58878.1"/>
    </source>
</evidence>
<organism evidence="5 6">
    <name type="scientific">Jatrophihabitans cynanchi</name>
    <dbReference type="NCBI Taxonomy" id="2944128"/>
    <lineage>
        <taxon>Bacteria</taxon>
        <taxon>Bacillati</taxon>
        <taxon>Actinomycetota</taxon>
        <taxon>Actinomycetes</taxon>
        <taxon>Jatrophihabitantales</taxon>
        <taxon>Jatrophihabitantaceae</taxon>
        <taxon>Jatrophihabitans</taxon>
    </lineage>
</organism>